<dbReference type="GO" id="GO:0042597">
    <property type="term" value="C:periplasmic space"/>
    <property type="evidence" value="ECO:0007669"/>
    <property type="project" value="UniProtKB-SubCell"/>
</dbReference>
<keyword evidence="7 9" id="KW-0408">Iron</keyword>
<dbReference type="GO" id="GO:0046872">
    <property type="term" value="F:metal ion binding"/>
    <property type="evidence" value="ECO:0007669"/>
    <property type="project" value="UniProtKB-KW"/>
</dbReference>
<dbReference type="GO" id="GO:0020037">
    <property type="term" value="F:heme binding"/>
    <property type="evidence" value="ECO:0007669"/>
    <property type="project" value="InterPro"/>
</dbReference>
<protein>
    <submittedName>
        <fullName evidence="11">Cytochrome c551 peroxidase</fullName>
        <ecNumber evidence="11">1.11.1.5</ecNumber>
    </submittedName>
</protein>
<evidence type="ECO:0000313" key="12">
    <source>
        <dbReference type="Proteomes" id="UP000092876"/>
    </source>
</evidence>
<dbReference type="PANTHER" id="PTHR30600">
    <property type="entry name" value="CYTOCHROME C PEROXIDASE-RELATED"/>
    <property type="match status" value="1"/>
</dbReference>
<comment type="cofactor">
    <cofactor evidence="8">
        <name>heme</name>
        <dbReference type="ChEBI" id="CHEBI:30413"/>
    </cofactor>
    <text evidence="8">Binds 2 heme groups.</text>
</comment>
<evidence type="ECO:0000313" key="11">
    <source>
        <dbReference type="EMBL" id="SBS67371.1"/>
    </source>
</evidence>
<keyword evidence="11" id="KW-0575">Peroxidase</keyword>
<dbReference type="InterPro" id="IPR036909">
    <property type="entry name" value="Cyt_c-like_dom_sf"/>
</dbReference>
<feature type="domain" description="Cytochrome c" evidence="10">
    <location>
        <begin position="49"/>
        <end position="153"/>
    </location>
</feature>
<dbReference type="InterPro" id="IPR004852">
    <property type="entry name" value="Di-haem_cyt_c_peroxidsae"/>
</dbReference>
<feature type="binding site" description="covalent" evidence="8">
    <location>
        <position position="71"/>
    </location>
    <ligand>
        <name>heme c</name>
        <dbReference type="ChEBI" id="CHEBI:61717"/>
        <label>1</label>
    </ligand>
</feature>
<dbReference type="EMBL" id="FLQP01000061">
    <property type="protein sequence ID" value="SBS67371.1"/>
    <property type="molecule type" value="Genomic_DNA"/>
</dbReference>
<accession>A0A1C3J180</accession>
<feature type="binding site" description="axial binding residue" evidence="9">
    <location>
        <position position="220"/>
    </location>
    <ligand>
        <name>heme c</name>
        <dbReference type="ChEBI" id="CHEBI:61717"/>
        <label>2</label>
    </ligand>
    <ligandPart>
        <name>Fe</name>
        <dbReference type="ChEBI" id="CHEBI:18248"/>
    </ligandPart>
</feature>
<dbReference type="InterPro" id="IPR051395">
    <property type="entry name" value="Cytochrome_c_Peroxidase/MauG"/>
</dbReference>
<keyword evidence="5" id="KW-0574">Periplasm</keyword>
<dbReference type="RefSeq" id="WP_065680017.1">
    <property type="nucleotide sequence ID" value="NZ_AP025461.1"/>
</dbReference>
<feature type="binding site" description="axial binding residue" evidence="9">
    <location>
        <position position="75"/>
    </location>
    <ligand>
        <name>heme c</name>
        <dbReference type="ChEBI" id="CHEBI:61717"/>
        <label>1</label>
    </ligand>
    <ligandPart>
        <name>Fe</name>
        <dbReference type="ChEBI" id="CHEBI:18248"/>
    </ligandPart>
</feature>
<dbReference type="GO" id="GO:0004130">
    <property type="term" value="F:cytochrome-c peroxidase activity"/>
    <property type="evidence" value="ECO:0007669"/>
    <property type="project" value="UniProtKB-EC"/>
</dbReference>
<evidence type="ECO:0000256" key="8">
    <source>
        <dbReference type="PIRSR" id="PIRSR000294-1"/>
    </source>
</evidence>
<dbReference type="InterPro" id="IPR026259">
    <property type="entry name" value="MauG/Cytc_peroxidase"/>
</dbReference>
<keyword evidence="2 8" id="KW-0349">Heme</keyword>
<dbReference type="EC" id="1.11.1.5" evidence="11"/>
<dbReference type="Pfam" id="PF21419">
    <property type="entry name" value="RoxA-like_Cyt-c"/>
    <property type="match status" value="1"/>
</dbReference>
<evidence type="ECO:0000256" key="7">
    <source>
        <dbReference type="ARBA" id="ARBA00023004"/>
    </source>
</evidence>
<evidence type="ECO:0000256" key="9">
    <source>
        <dbReference type="PIRSR" id="PIRSR000294-2"/>
    </source>
</evidence>
<comment type="subcellular location">
    <subcellularLocation>
        <location evidence="1">Periplasm</location>
    </subcellularLocation>
</comment>
<dbReference type="InterPro" id="IPR009056">
    <property type="entry name" value="Cyt_c-like_dom"/>
</dbReference>
<dbReference type="PROSITE" id="PS51007">
    <property type="entry name" value="CYTC"/>
    <property type="match status" value="2"/>
</dbReference>
<organism evidence="11 12">
    <name type="scientific">Vibrio atlanticus</name>
    <dbReference type="NCBI Taxonomy" id="693153"/>
    <lineage>
        <taxon>Bacteria</taxon>
        <taxon>Pseudomonadati</taxon>
        <taxon>Pseudomonadota</taxon>
        <taxon>Gammaproteobacteria</taxon>
        <taxon>Vibrionales</taxon>
        <taxon>Vibrionaceae</taxon>
        <taxon>Vibrio</taxon>
    </lineage>
</organism>
<feature type="binding site" description="covalent" evidence="8">
    <location>
        <position position="74"/>
    </location>
    <ligand>
        <name>heme c</name>
        <dbReference type="ChEBI" id="CHEBI:61717"/>
        <label>1</label>
    </ligand>
</feature>
<dbReference type="Gene3D" id="1.10.760.10">
    <property type="entry name" value="Cytochrome c-like domain"/>
    <property type="match status" value="2"/>
</dbReference>
<reference evidence="12" key="1">
    <citation type="submission" date="2016-06" db="EMBL/GenBank/DDBJ databases">
        <authorList>
            <person name="Rodrigo-Torres Lidia"/>
            <person name="Arahal R.David."/>
        </authorList>
    </citation>
    <scope>NUCLEOTIDE SEQUENCE [LARGE SCALE GENOMIC DNA]</scope>
    <source>
        <strain evidence="12">CECT 7223</strain>
    </source>
</reference>
<comment type="PTM">
    <text evidence="8">Binds 2 heme groups per subunit.</text>
</comment>
<keyword evidence="3 9" id="KW-0479">Metal-binding</keyword>
<dbReference type="GeneID" id="94235441"/>
<dbReference type="Proteomes" id="UP000092876">
    <property type="component" value="Unassembled WGS sequence"/>
</dbReference>
<feature type="binding site" description="covalent" evidence="8">
    <location>
        <position position="219"/>
    </location>
    <ligand>
        <name>heme c</name>
        <dbReference type="ChEBI" id="CHEBI:61717"/>
        <label>2</label>
    </ligand>
</feature>
<dbReference type="Pfam" id="PF03150">
    <property type="entry name" value="CCP_MauG"/>
    <property type="match status" value="1"/>
</dbReference>
<dbReference type="GO" id="GO:0009055">
    <property type="term" value="F:electron transfer activity"/>
    <property type="evidence" value="ECO:0007669"/>
    <property type="project" value="InterPro"/>
</dbReference>
<feature type="domain" description="Cytochrome c" evidence="10">
    <location>
        <begin position="201"/>
        <end position="360"/>
    </location>
</feature>
<evidence type="ECO:0000256" key="6">
    <source>
        <dbReference type="ARBA" id="ARBA00023002"/>
    </source>
</evidence>
<keyword evidence="6 11" id="KW-0560">Oxidoreductase</keyword>
<sequence length="388" mass="43083">MLVTKRSVLKAALFILIGMTGLPNVVNAKVQLKPLGEVPVPADNKQTPEKIELGKILFYDGRLSGDTTSPCAGCHIQSQGWGFPDDLSMGYPGTVHWRNSQTIINAAYYDKFFWAGSAMSLEAQAKDAAKGAVAGNGEDDIMEARLALVPEYVERFKRVFGDDTPKIHNAWRAIAAFERTMIQRDTPIDNYLLGDKTALSESQLKGKALFEGKANCIACHNGALASDQKFYNIGVPPSPWWNDDGLAQITFRFELYSKGVTEEMYRTTKADPGAYFRAKRKEMLGKFRTPSLRYTKYTAPYMHNGTIPTLEAVIDFYDRGGVADDGRTTGYPQTKSALIQPLGLTEQDKKNLLSFIEAFSGEQIFIEEPTIPEYQPLFTKEELAGAEK</sequence>
<dbReference type="AlphaFoldDB" id="A0A1C3J180"/>
<evidence type="ECO:0000256" key="4">
    <source>
        <dbReference type="ARBA" id="ARBA00022729"/>
    </source>
</evidence>
<gene>
    <name evidence="11" type="primary">ccp</name>
    <name evidence="11" type="ORF">VAT7223_03675</name>
</gene>
<evidence type="ECO:0000256" key="1">
    <source>
        <dbReference type="ARBA" id="ARBA00004418"/>
    </source>
</evidence>
<dbReference type="PIRSF" id="PIRSF000294">
    <property type="entry name" value="Cytochrome-c_peroxidase"/>
    <property type="match status" value="1"/>
</dbReference>
<name>A0A1C3J180_9VIBR</name>
<dbReference type="PANTHER" id="PTHR30600:SF10">
    <property type="entry name" value="BLL6722 PROTEIN"/>
    <property type="match status" value="1"/>
</dbReference>
<evidence type="ECO:0000256" key="5">
    <source>
        <dbReference type="ARBA" id="ARBA00022764"/>
    </source>
</evidence>
<keyword evidence="4" id="KW-0732">Signal</keyword>
<evidence type="ECO:0000256" key="2">
    <source>
        <dbReference type="ARBA" id="ARBA00022617"/>
    </source>
</evidence>
<evidence type="ECO:0000259" key="10">
    <source>
        <dbReference type="PROSITE" id="PS51007"/>
    </source>
</evidence>
<dbReference type="SUPFAM" id="SSF46626">
    <property type="entry name" value="Cytochrome c"/>
    <property type="match status" value="2"/>
</dbReference>
<feature type="binding site" description="covalent" evidence="8">
    <location>
        <position position="216"/>
    </location>
    <ligand>
        <name>heme c</name>
        <dbReference type="ChEBI" id="CHEBI:61717"/>
        <label>2</label>
    </ligand>
</feature>
<evidence type="ECO:0000256" key="3">
    <source>
        <dbReference type="ARBA" id="ARBA00022723"/>
    </source>
</evidence>
<proteinExistence type="predicted"/>